<dbReference type="RefSeq" id="WP_158035679.1">
    <property type="nucleotide sequence ID" value="NZ_BAAAZV010000018.1"/>
</dbReference>
<dbReference type="InterPro" id="IPR029044">
    <property type="entry name" value="Nucleotide-diphossugar_trans"/>
</dbReference>
<evidence type="ECO:0000313" key="3">
    <source>
        <dbReference type="EMBL" id="KAB1633842.1"/>
    </source>
</evidence>
<sequence>MPAWNESAVIGAFLAELREHGPVCDVLVVDDGSSDDTAAIAEQAGVQVLRMPFNMGVGAAMRAGFTYAQRMGYQRAVQVDADGQHDPAQIPLLLDRLDAGDVDIVIGARFADAGDYEVRGPRRWAMWVLARVLSRVTGVRLTDATSGFRAANRRAIEQYVRQYPAEYLGDTVDSLVAAARSGCRVAQVPVAMRERKGGKPSHSPFAAAWSLGRSAIALSFALIRTRDGSPVTGVPIKTARPR</sequence>
<evidence type="ECO:0000256" key="1">
    <source>
        <dbReference type="ARBA" id="ARBA00006739"/>
    </source>
</evidence>
<evidence type="ECO:0000313" key="4">
    <source>
        <dbReference type="Proteomes" id="UP000481339"/>
    </source>
</evidence>
<dbReference type="AlphaFoldDB" id="A0A7C8BVK5"/>
<dbReference type="EMBL" id="WBKA01000001">
    <property type="protein sequence ID" value="KAB1633842.1"/>
    <property type="molecule type" value="Genomic_DNA"/>
</dbReference>
<dbReference type="InterPro" id="IPR050256">
    <property type="entry name" value="Glycosyltransferase_2"/>
</dbReference>
<keyword evidence="3" id="KW-0808">Transferase</keyword>
<feature type="domain" description="Glycosyltransferase 2-like" evidence="2">
    <location>
        <begin position="1"/>
        <end position="159"/>
    </location>
</feature>
<dbReference type="SUPFAM" id="SSF53448">
    <property type="entry name" value="Nucleotide-diphospho-sugar transferases"/>
    <property type="match status" value="1"/>
</dbReference>
<gene>
    <name evidence="3" type="ORF">F8O02_01570</name>
</gene>
<accession>A0A7C8BVK5</accession>
<dbReference type="PANTHER" id="PTHR48090:SF7">
    <property type="entry name" value="RFBJ PROTEIN"/>
    <property type="match status" value="1"/>
</dbReference>
<dbReference type="Proteomes" id="UP000481339">
    <property type="component" value="Unassembled WGS sequence"/>
</dbReference>
<evidence type="ECO:0000259" key="2">
    <source>
        <dbReference type="Pfam" id="PF00535"/>
    </source>
</evidence>
<comment type="caution">
    <text evidence="3">The sequence shown here is derived from an EMBL/GenBank/DDBJ whole genome shotgun (WGS) entry which is preliminary data.</text>
</comment>
<dbReference type="InterPro" id="IPR001173">
    <property type="entry name" value="Glyco_trans_2-like"/>
</dbReference>
<proteinExistence type="inferred from homology"/>
<dbReference type="Pfam" id="PF00535">
    <property type="entry name" value="Glycos_transf_2"/>
    <property type="match status" value="1"/>
</dbReference>
<name>A0A7C8BVK5_9MICO</name>
<organism evidence="3 4">
    <name type="scientific">Pseudoclavibacter caeni</name>
    <dbReference type="NCBI Taxonomy" id="908846"/>
    <lineage>
        <taxon>Bacteria</taxon>
        <taxon>Bacillati</taxon>
        <taxon>Actinomycetota</taxon>
        <taxon>Actinomycetes</taxon>
        <taxon>Micrococcales</taxon>
        <taxon>Microbacteriaceae</taxon>
        <taxon>Pseudoclavibacter</taxon>
    </lineage>
</organism>
<keyword evidence="4" id="KW-1185">Reference proteome</keyword>
<protein>
    <submittedName>
        <fullName evidence="3">Glycosyltransferase family 2 protein</fullName>
    </submittedName>
</protein>
<dbReference type="OrthoDB" id="9810303at2"/>
<dbReference type="Gene3D" id="3.90.550.10">
    <property type="entry name" value="Spore Coat Polysaccharide Biosynthesis Protein SpsA, Chain A"/>
    <property type="match status" value="1"/>
</dbReference>
<comment type="similarity">
    <text evidence="1">Belongs to the glycosyltransferase 2 family.</text>
</comment>
<dbReference type="PANTHER" id="PTHR48090">
    <property type="entry name" value="UNDECAPRENYL-PHOSPHATE 4-DEOXY-4-FORMAMIDO-L-ARABINOSE TRANSFERASE-RELATED"/>
    <property type="match status" value="1"/>
</dbReference>
<dbReference type="CDD" id="cd04179">
    <property type="entry name" value="DPM_DPG-synthase_like"/>
    <property type="match status" value="1"/>
</dbReference>
<reference evidence="3 4" key="1">
    <citation type="submission" date="2019-09" db="EMBL/GenBank/DDBJ databases">
        <title>Phylogeny of genus Pseudoclavibacter and closely related genus.</title>
        <authorList>
            <person name="Li Y."/>
        </authorList>
    </citation>
    <scope>NUCLEOTIDE SEQUENCE [LARGE SCALE GENOMIC DNA]</scope>
    <source>
        <strain evidence="3 4">JCM 16921</strain>
    </source>
</reference>
<dbReference type="GO" id="GO:0016740">
    <property type="term" value="F:transferase activity"/>
    <property type="evidence" value="ECO:0007669"/>
    <property type="project" value="UniProtKB-KW"/>
</dbReference>